<name>A0ABY3ZMY8_9RHOB</name>
<dbReference type="EMBL" id="CP085144">
    <property type="protein sequence ID" value="UOA15976.1"/>
    <property type="molecule type" value="Genomic_DNA"/>
</dbReference>
<evidence type="ECO:0000313" key="2">
    <source>
        <dbReference type="EMBL" id="UOA15976.1"/>
    </source>
</evidence>
<dbReference type="Gene3D" id="3.10.180.10">
    <property type="entry name" value="2,3-Dihydroxybiphenyl 1,2-Dioxygenase, domain 1"/>
    <property type="match status" value="1"/>
</dbReference>
<dbReference type="InterPro" id="IPR041581">
    <property type="entry name" value="Glyoxalase_6"/>
</dbReference>
<keyword evidence="3" id="KW-1185">Reference proteome</keyword>
<proteinExistence type="predicted"/>
<dbReference type="Pfam" id="PF18029">
    <property type="entry name" value="Glyoxalase_6"/>
    <property type="match status" value="1"/>
</dbReference>
<sequence length="155" mass="17441">MKVTDIFLSINARDFEAQTAWWATLIGRDPDRNPMPSCQEWDLAPSVRFQVLDSPANGPTTISLRIDSLVAEIGRLRKADLEVPDPQKVEGFKTLHWSAFTDPEGNKVNLLEVSDRDGSIQPVEVWFEPSLPNFCDAAKVCYHDGDKNVQQPIVF</sequence>
<dbReference type="Proteomes" id="UP000831019">
    <property type="component" value="Chromosome"/>
</dbReference>
<protein>
    <recommendedName>
        <fullName evidence="1">Glyoxalase-like domain-containing protein</fullName>
    </recommendedName>
</protein>
<accession>A0ABY3ZMY8</accession>
<feature type="domain" description="Glyoxalase-like" evidence="1">
    <location>
        <begin position="10"/>
        <end position="110"/>
    </location>
</feature>
<evidence type="ECO:0000313" key="3">
    <source>
        <dbReference type="Proteomes" id="UP000831019"/>
    </source>
</evidence>
<evidence type="ECO:0000259" key="1">
    <source>
        <dbReference type="Pfam" id="PF18029"/>
    </source>
</evidence>
<dbReference type="RefSeq" id="WP_243261439.1">
    <property type="nucleotide sequence ID" value="NZ_CP085144.1"/>
</dbReference>
<dbReference type="CDD" id="cd06587">
    <property type="entry name" value="VOC"/>
    <property type="match status" value="1"/>
</dbReference>
<reference evidence="3" key="1">
    <citation type="journal article" date="2022" name="Microorganisms">
        <title>Beyond the ABCs#Discovery of Three New Plasmid Types in Rhodobacterales (RepQ, RepY, RepW).</title>
        <authorList>
            <person name="Freese H.M."/>
            <person name="Ringel V."/>
            <person name="Overmann J."/>
            <person name="Petersen J."/>
        </authorList>
    </citation>
    <scope>NUCLEOTIDE SEQUENCE [LARGE SCALE GENOMIC DNA]</scope>
    <source>
        <strain evidence="3">DSM 109990</strain>
    </source>
</reference>
<dbReference type="SUPFAM" id="SSF54593">
    <property type="entry name" value="Glyoxalase/Bleomycin resistance protein/Dihydroxybiphenyl dioxygenase"/>
    <property type="match status" value="1"/>
</dbReference>
<dbReference type="InterPro" id="IPR029068">
    <property type="entry name" value="Glyas_Bleomycin-R_OHBP_Dase"/>
</dbReference>
<organism evidence="2 3">
    <name type="scientific">Sulfitobacter dubius</name>
    <dbReference type="NCBI Taxonomy" id="218673"/>
    <lineage>
        <taxon>Bacteria</taxon>
        <taxon>Pseudomonadati</taxon>
        <taxon>Pseudomonadota</taxon>
        <taxon>Alphaproteobacteria</taxon>
        <taxon>Rhodobacterales</taxon>
        <taxon>Roseobacteraceae</taxon>
        <taxon>Sulfitobacter</taxon>
    </lineage>
</organism>
<gene>
    <name evidence="2" type="ORF">DSM109990_02829</name>
</gene>